<dbReference type="Gene3D" id="3.30.1490.190">
    <property type="match status" value="1"/>
</dbReference>
<keyword evidence="13" id="KW-0408">Iron</keyword>
<evidence type="ECO:0000256" key="10">
    <source>
        <dbReference type="ARBA" id="ARBA00023125"/>
    </source>
</evidence>
<feature type="binding site" evidence="12">
    <location>
        <position position="144"/>
    </location>
    <ligand>
        <name>Zn(2+)</name>
        <dbReference type="ChEBI" id="CHEBI:29105"/>
    </ligand>
</feature>
<comment type="cofactor">
    <cofactor evidence="12">
        <name>Zn(2+)</name>
        <dbReference type="ChEBI" id="CHEBI:29105"/>
    </cofactor>
    <text evidence="12">Binds 1 zinc ion per subunit.</text>
</comment>
<evidence type="ECO:0000313" key="14">
    <source>
        <dbReference type="EMBL" id="BAV92133.1"/>
    </source>
</evidence>
<keyword evidence="8 12" id="KW-0862">Zinc</keyword>
<evidence type="ECO:0000256" key="8">
    <source>
        <dbReference type="ARBA" id="ARBA00022833"/>
    </source>
</evidence>
<dbReference type="Pfam" id="PF01475">
    <property type="entry name" value="FUR"/>
    <property type="match status" value="1"/>
</dbReference>
<evidence type="ECO:0000256" key="13">
    <source>
        <dbReference type="PIRSR" id="PIRSR602481-2"/>
    </source>
</evidence>
<dbReference type="PANTHER" id="PTHR33202">
    <property type="entry name" value="ZINC UPTAKE REGULATION PROTEIN"/>
    <property type="match status" value="1"/>
</dbReference>
<dbReference type="OrthoDB" id="8659436at2"/>
<dbReference type="InterPro" id="IPR036388">
    <property type="entry name" value="WH-like_DNA-bd_sf"/>
</dbReference>
<sequence>MTSVTNDFLNCFLQFMNRKGLNTTSQRCAIAAAFFDLPGHHSLEEFYQHIVRQDPGIGQTTVYRTLKLLCEAGFASEIHFSDGIARYEVAKPNSHHDHIVCLSCGKILEICNQRIEALQRELAASRDFTLSGHVHNLYGCCADCRNGVGNDKGRAAEPEDLRK</sequence>
<proteinExistence type="inferred from homology"/>
<evidence type="ECO:0000256" key="11">
    <source>
        <dbReference type="ARBA" id="ARBA00023163"/>
    </source>
</evidence>
<dbReference type="InterPro" id="IPR002481">
    <property type="entry name" value="FUR"/>
</dbReference>
<dbReference type="Gene3D" id="1.10.10.10">
    <property type="entry name" value="Winged helix-like DNA-binding domain superfamily/Winged helix DNA-binding domain"/>
    <property type="match status" value="1"/>
</dbReference>
<dbReference type="GO" id="GO:0045892">
    <property type="term" value="P:negative regulation of DNA-templated transcription"/>
    <property type="evidence" value="ECO:0007669"/>
    <property type="project" value="TreeGrafter"/>
</dbReference>
<dbReference type="SUPFAM" id="SSF46785">
    <property type="entry name" value="Winged helix' DNA-binding domain"/>
    <property type="match status" value="1"/>
</dbReference>
<comment type="subunit">
    <text evidence="3">Homodimer.</text>
</comment>
<evidence type="ECO:0000256" key="7">
    <source>
        <dbReference type="ARBA" id="ARBA00022723"/>
    </source>
</evidence>
<dbReference type="InterPro" id="IPR036390">
    <property type="entry name" value="WH_DNA-bd_sf"/>
</dbReference>
<accession>A0A1J1DTX8</accession>
<dbReference type="InterPro" id="IPR043135">
    <property type="entry name" value="Fur_C"/>
</dbReference>
<evidence type="ECO:0000256" key="3">
    <source>
        <dbReference type="ARBA" id="ARBA00011738"/>
    </source>
</evidence>
<gene>
    <name evidence="14" type="primary">fur</name>
    <name evidence="14" type="ORF">RSDT_0621</name>
</gene>
<dbReference type="RefSeq" id="WP_096399652.1">
    <property type="nucleotide sequence ID" value="NZ_AP017368.1"/>
</dbReference>
<feature type="binding site" evidence="13">
    <location>
        <position position="116"/>
    </location>
    <ligand>
        <name>Fe cation</name>
        <dbReference type="ChEBI" id="CHEBI:24875"/>
    </ligand>
</feature>
<organism evidence="14 15">
    <name type="scientific">Candidatus Desulfovibrio trichonymphae</name>
    <dbReference type="NCBI Taxonomy" id="1725232"/>
    <lineage>
        <taxon>Bacteria</taxon>
        <taxon>Pseudomonadati</taxon>
        <taxon>Thermodesulfobacteriota</taxon>
        <taxon>Desulfovibrionia</taxon>
        <taxon>Desulfovibrionales</taxon>
        <taxon>Desulfovibrionaceae</taxon>
        <taxon>Desulfovibrio</taxon>
    </lineage>
</organism>
<keyword evidence="11" id="KW-0804">Transcription</keyword>
<feature type="binding site" evidence="12">
    <location>
        <position position="141"/>
    </location>
    <ligand>
        <name>Zn(2+)</name>
        <dbReference type="ChEBI" id="CHEBI:29105"/>
    </ligand>
</feature>
<keyword evidence="7 12" id="KW-0479">Metal-binding</keyword>
<reference evidence="14 15" key="1">
    <citation type="journal article" date="2017" name="ISME J.">
        <title>Genome of 'Ca. Desulfovibrio trichonymphae', an H2-oxidizing bacterium in a tripartite symbiotic system within a protist cell in the termite gut.</title>
        <authorList>
            <person name="Kuwahara H."/>
            <person name="Yuki M."/>
            <person name="Izawa K."/>
            <person name="Ohkuma M."/>
            <person name="Hongoh Y."/>
        </authorList>
    </citation>
    <scope>NUCLEOTIDE SEQUENCE [LARGE SCALE GENOMIC DNA]</scope>
    <source>
        <strain evidence="14 15">Rs-N31</strain>
    </source>
</reference>
<feature type="binding site" evidence="13">
    <location>
        <position position="133"/>
    </location>
    <ligand>
        <name>Fe cation</name>
        <dbReference type="ChEBI" id="CHEBI:24875"/>
    </ligand>
</feature>
<dbReference type="EMBL" id="AP017368">
    <property type="protein sequence ID" value="BAV92133.1"/>
    <property type="molecule type" value="Genomic_DNA"/>
</dbReference>
<keyword evidence="9" id="KW-0805">Transcription regulation</keyword>
<comment type="cofactor">
    <cofactor evidence="13">
        <name>Mn(2+)</name>
        <dbReference type="ChEBI" id="CHEBI:29035"/>
    </cofactor>
    <cofactor evidence="13">
        <name>Fe(2+)</name>
        <dbReference type="ChEBI" id="CHEBI:29033"/>
    </cofactor>
    <text evidence="13">Binds 1 Mn(2+) or Fe(2+) ion per subunit.</text>
</comment>
<keyword evidence="15" id="KW-1185">Reference proteome</keyword>
<dbReference type="PANTHER" id="PTHR33202:SF2">
    <property type="entry name" value="FERRIC UPTAKE REGULATION PROTEIN"/>
    <property type="match status" value="1"/>
</dbReference>
<evidence type="ECO:0000256" key="1">
    <source>
        <dbReference type="ARBA" id="ARBA00004496"/>
    </source>
</evidence>
<protein>
    <recommendedName>
        <fullName evidence="4">Ferric uptake regulation protein</fullName>
    </recommendedName>
</protein>
<keyword evidence="5" id="KW-0963">Cytoplasm</keyword>
<feature type="binding site" evidence="13">
    <location>
        <position position="95"/>
    </location>
    <ligand>
        <name>Fe cation</name>
        <dbReference type="ChEBI" id="CHEBI:24875"/>
    </ligand>
</feature>
<dbReference type="GO" id="GO:0003700">
    <property type="term" value="F:DNA-binding transcription factor activity"/>
    <property type="evidence" value="ECO:0007669"/>
    <property type="project" value="InterPro"/>
</dbReference>
<dbReference type="Proteomes" id="UP000242645">
    <property type="component" value="Chromosome"/>
</dbReference>
<evidence type="ECO:0000256" key="9">
    <source>
        <dbReference type="ARBA" id="ARBA00023015"/>
    </source>
</evidence>
<comment type="similarity">
    <text evidence="2">Belongs to the Fur family.</text>
</comment>
<dbReference type="GO" id="GO:1900705">
    <property type="term" value="P:negative regulation of siderophore biosynthetic process"/>
    <property type="evidence" value="ECO:0007669"/>
    <property type="project" value="TreeGrafter"/>
</dbReference>
<evidence type="ECO:0000256" key="2">
    <source>
        <dbReference type="ARBA" id="ARBA00007957"/>
    </source>
</evidence>
<dbReference type="GO" id="GO:0000976">
    <property type="term" value="F:transcription cis-regulatory region binding"/>
    <property type="evidence" value="ECO:0007669"/>
    <property type="project" value="TreeGrafter"/>
</dbReference>
<dbReference type="AlphaFoldDB" id="A0A1J1DTX8"/>
<feature type="binding site" evidence="12">
    <location>
        <position position="101"/>
    </location>
    <ligand>
        <name>Zn(2+)</name>
        <dbReference type="ChEBI" id="CHEBI:29105"/>
    </ligand>
</feature>
<feature type="binding site" evidence="12">
    <location>
        <position position="104"/>
    </location>
    <ligand>
        <name>Zn(2+)</name>
        <dbReference type="ChEBI" id="CHEBI:29105"/>
    </ligand>
</feature>
<dbReference type="CDD" id="cd07153">
    <property type="entry name" value="Fur_like"/>
    <property type="match status" value="1"/>
</dbReference>
<evidence type="ECO:0000256" key="4">
    <source>
        <dbReference type="ARBA" id="ARBA00020910"/>
    </source>
</evidence>
<dbReference type="KEGG" id="dtr:RSDT_0621"/>
<keyword evidence="6" id="KW-0678">Repressor</keyword>
<dbReference type="GO" id="GO:0008270">
    <property type="term" value="F:zinc ion binding"/>
    <property type="evidence" value="ECO:0007669"/>
    <property type="project" value="TreeGrafter"/>
</dbReference>
<evidence type="ECO:0000256" key="6">
    <source>
        <dbReference type="ARBA" id="ARBA00022491"/>
    </source>
</evidence>
<feature type="binding site" evidence="13">
    <location>
        <position position="97"/>
    </location>
    <ligand>
        <name>Fe cation</name>
        <dbReference type="ChEBI" id="CHEBI:24875"/>
    </ligand>
</feature>
<evidence type="ECO:0000256" key="5">
    <source>
        <dbReference type="ARBA" id="ARBA00022490"/>
    </source>
</evidence>
<dbReference type="GO" id="GO:0005829">
    <property type="term" value="C:cytosol"/>
    <property type="evidence" value="ECO:0007669"/>
    <property type="project" value="TreeGrafter"/>
</dbReference>
<comment type="subcellular location">
    <subcellularLocation>
        <location evidence="1">Cytoplasm</location>
    </subcellularLocation>
</comment>
<name>A0A1J1DTX8_9BACT</name>
<keyword evidence="10" id="KW-0238">DNA-binding</keyword>
<evidence type="ECO:0000256" key="12">
    <source>
        <dbReference type="PIRSR" id="PIRSR602481-1"/>
    </source>
</evidence>
<evidence type="ECO:0000313" key="15">
    <source>
        <dbReference type="Proteomes" id="UP000242645"/>
    </source>
</evidence>